<reference evidence="2 3" key="1">
    <citation type="submission" date="2017-09" db="EMBL/GenBank/DDBJ databases">
        <title>WGS assembly of Aquilegia coerulea Goldsmith.</title>
        <authorList>
            <person name="Hodges S."/>
            <person name="Kramer E."/>
            <person name="Nordborg M."/>
            <person name="Tomkins J."/>
            <person name="Borevitz J."/>
            <person name="Derieg N."/>
            <person name="Yan J."/>
            <person name="Mihaltcheva S."/>
            <person name="Hayes R.D."/>
            <person name="Rokhsar D."/>
        </authorList>
    </citation>
    <scope>NUCLEOTIDE SEQUENCE [LARGE SCALE GENOMIC DNA]</scope>
    <source>
        <strain evidence="3">cv. Goldsmith</strain>
    </source>
</reference>
<name>A0A2G5ESP0_AQUCA</name>
<dbReference type="Proteomes" id="UP000230069">
    <property type="component" value="Unassembled WGS sequence"/>
</dbReference>
<feature type="region of interest" description="Disordered" evidence="1">
    <location>
        <begin position="106"/>
        <end position="129"/>
    </location>
</feature>
<dbReference type="InParanoid" id="A0A2G5ESP0"/>
<evidence type="ECO:0000256" key="1">
    <source>
        <dbReference type="SAM" id="MobiDB-lite"/>
    </source>
</evidence>
<organism evidence="2 3">
    <name type="scientific">Aquilegia coerulea</name>
    <name type="common">Rocky mountain columbine</name>
    <dbReference type="NCBI Taxonomy" id="218851"/>
    <lineage>
        <taxon>Eukaryota</taxon>
        <taxon>Viridiplantae</taxon>
        <taxon>Streptophyta</taxon>
        <taxon>Embryophyta</taxon>
        <taxon>Tracheophyta</taxon>
        <taxon>Spermatophyta</taxon>
        <taxon>Magnoliopsida</taxon>
        <taxon>Ranunculales</taxon>
        <taxon>Ranunculaceae</taxon>
        <taxon>Thalictroideae</taxon>
        <taxon>Aquilegia</taxon>
    </lineage>
</organism>
<accession>A0A2G5ESP0</accession>
<dbReference type="EMBL" id="KZ305022">
    <property type="protein sequence ID" value="PIA58775.1"/>
    <property type="molecule type" value="Genomic_DNA"/>
</dbReference>
<dbReference type="AlphaFoldDB" id="A0A2G5ESP0"/>
<proteinExistence type="predicted"/>
<evidence type="ECO:0000313" key="3">
    <source>
        <dbReference type="Proteomes" id="UP000230069"/>
    </source>
</evidence>
<keyword evidence="3" id="KW-1185">Reference proteome</keyword>
<gene>
    <name evidence="2" type="ORF">AQUCO_00500602v1</name>
</gene>
<sequence>MLILKWAQNKAQHIDLAYTRIITMWATISLVDRYTLDECILDNNQLDIGQDRSPLTLVWLGTLEALHLFQSFRETLTENFVTDNIPAVEVFVSNIMQGPLIIRGVENEEKQPRGRGRPLGSKNKNFKFPITDKRGNYIVKMSQRK</sequence>
<protein>
    <submittedName>
        <fullName evidence="2">Uncharacterized protein</fullName>
    </submittedName>
</protein>
<evidence type="ECO:0000313" key="2">
    <source>
        <dbReference type="EMBL" id="PIA58775.1"/>
    </source>
</evidence>